<organism evidence="3 4">
    <name type="scientific">Anopheles farauti</name>
    <dbReference type="NCBI Taxonomy" id="69004"/>
    <lineage>
        <taxon>Eukaryota</taxon>
        <taxon>Metazoa</taxon>
        <taxon>Ecdysozoa</taxon>
        <taxon>Arthropoda</taxon>
        <taxon>Hexapoda</taxon>
        <taxon>Insecta</taxon>
        <taxon>Pterygota</taxon>
        <taxon>Neoptera</taxon>
        <taxon>Endopterygota</taxon>
        <taxon>Diptera</taxon>
        <taxon>Nematocera</taxon>
        <taxon>Culicoidea</taxon>
        <taxon>Culicidae</taxon>
        <taxon>Anophelinae</taxon>
        <taxon>Anopheles</taxon>
    </lineage>
</organism>
<dbReference type="InterPro" id="IPR000210">
    <property type="entry name" value="BTB/POZ_dom"/>
</dbReference>
<dbReference type="InterPro" id="IPR011333">
    <property type="entry name" value="SKP1/BTB/POZ_sf"/>
</dbReference>
<feature type="compositionally biased region" description="Low complexity" evidence="1">
    <location>
        <begin position="152"/>
        <end position="161"/>
    </location>
</feature>
<name>A0A182QKA9_9DIPT</name>
<feature type="region of interest" description="Disordered" evidence="1">
    <location>
        <begin position="148"/>
        <end position="173"/>
    </location>
</feature>
<dbReference type="EMBL" id="AXCN02000458">
    <property type="status" value="NOT_ANNOTATED_CDS"/>
    <property type="molecule type" value="Genomic_DNA"/>
</dbReference>
<evidence type="ECO:0000256" key="1">
    <source>
        <dbReference type="SAM" id="MobiDB-lite"/>
    </source>
</evidence>
<dbReference type="Gene3D" id="3.30.710.10">
    <property type="entry name" value="Potassium Channel Kv1.1, Chain A"/>
    <property type="match status" value="1"/>
</dbReference>
<dbReference type="PANTHER" id="PTHR24410:SF23">
    <property type="entry name" value="BTB DOMAIN-CONTAINING PROTEIN-RELATED"/>
    <property type="match status" value="1"/>
</dbReference>
<dbReference type="GO" id="GO:0003677">
    <property type="term" value="F:DNA binding"/>
    <property type="evidence" value="ECO:0007669"/>
    <property type="project" value="InterPro"/>
</dbReference>
<keyword evidence="4" id="KW-1185">Reference proteome</keyword>
<proteinExistence type="predicted"/>
<protein>
    <recommendedName>
        <fullName evidence="2">BTB domain-containing protein</fullName>
    </recommendedName>
</protein>
<dbReference type="EnsemblMetazoa" id="AFAF011966-RA">
    <property type="protein sequence ID" value="AFAF011966-PA"/>
    <property type="gene ID" value="AFAF011966"/>
</dbReference>
<evidence type="ECO:0000259" key="2">
    <source>
        <dbReference type="PROSITE" id="PS50097"/>
    </source>
</evidence>
<dbReference type="PANTHER" id="PTHR24410">
    <property type="entry name" value="HL07962P-RELATED"/>
    <property type="match status" value="1"/>
</dbReference>
<reference evidence="3" key="2">
    <citation type="submission" date="2020-05" db="UniProtKB">
        <authorList>
            <consortium name="EnsemblMetazoa"/>
        </authorList>
    </citation>
    <scope>IDENTIFICATION</scope>
    <source>
        <strain evidence="3">FAR1</strain>
    </source>
</reference>
<evidence type="ECO:0000313" key="3">
    <source>
        <dbReference type="EnsemblMetazoa" id="AFAF011966-PA"/>
    </source>
</evidence>
<feature type="region of interest" description="Disordered" evidence="1">
    <location>
        <begin position="573"/>
        <end position="611"/>
    </location>
</feature>
<feature type="region of interest" description="Disordered" evidence="1">
    <location>
        <begin position="484"/>
        <end position="506"/>
    </location>
</feature>
<dbReference type="InterPro" id="IPR051481">
    <property type="entry name" value="BTB-POZ/Galectin-3-binding"/>
</dbReference>
<reference evidence="4" key="1">
    <citation type="submission" date="2014-01" db="EMBL/GenBank/DDBJ databases">
        <title>The Genome Sequence of Anopheles farauti FAR1 (V2).</title>
        <authorList>
            <consortium name="The Broad Institute Genomics Platform"/>
            <person name="Neafsey D.E."/>
            <person name="Besansky N."/>
            <person name="Howell P."/>
            <person name="Walton C."/>
            <person name="Young S.K."/>
            <person name="Zeng Q."/>
            <person name="Gargeya S."/>
            <person name="Fitzgerald M."/>
            <person name="Haas B."/>
            <person name="Abouelleil A."/>
            <person name="Allen A.W."/>
            <person name="Alvarado L."/>
            <person name="Arachchi H.M."/>
            <person name="Berlin A.M."/>
            <person name="Chapman S.B."/>
            <person name="Gainer-Dewar J."/>
            <person name="Goldberg J."/>
            <person name="Griggs A."/>
            <person name="Gujja S."/>
            <person name="Hansen M."/>
            <person name="Howarth C."/>
            <person name="Imamovic A."/>
            <person name="Ireland A."/>
            <person name="Larimer J."/>
            <person name="McCowan C."/>
            <person name="Murphy C."/>
            <person name="Pearson M."/>
            <person name="Poon T.W."/>
            <person name="Priest M."/>
            <person name="Roberts A."/>
            <person name="Saif S."/>
            <person name="Shea T."/>
            <person name="Sisk P."/>
            <person name="Sykes S."/>
            <person name="Wortman J."/>
            <person name="Nusbaum C."/>
            <person name="Birren B."/>
        </authorList>
    </citation>
    <scope>NUCLEOTIDE SEQUENCE [LARGE SCALE GENOMIC DNA]</scope>
    <source>
        <strain evidence="4">FAR1</strain>
    </source>
</reference>
<dbReference type="InterPro" id="IPR007889">
    <property type="entry name" value="HTH_Psq"/>
</dbReference>
<dbReference type="AlphaFoldDB" id="A0A182QKA9"/>
<dbReference type="SUPFAM" id="SSF54695">
    <property type="entry name" value="POZ domain"/>
    <property type="match status" value="1"/>
</dbReference>
<feature type="compositionally biased region" description="Polar residues" evidence="1">
    <location>
        <begin position="573"/>
        <end position="582"/>
    </location>
</feature>
<feature type="domain" description="BTB" evidence="2">
    <location>
        <begin position="36"/>
        <end position="108"/>
    </location>
</feature>
<feature type="compositionally biased region" description="Pro residues" evidence="1">
    <location>
        <begin position="496"/>
        <end position="506"/>
    </location>
</feature>
<dbReference type="PROSITE" id="PS50097">
    <property type="entry name" value="BTB"/>
    <property type="match status" value="1"/>
</dbReference>
<dbReference type="Pfam" id="PF05225">
    <property type="entry name" value="HTH_psq"/>
    <property type="match status" value="1"/>
</dbReference>
<dbReference type="Pfam" id="PF00651">
    <property type="entry name" value="BTB"/>
    <property type="match status" value="1"/>
</dbReference>
<dbReference type="SMART" id="SM00225">
    <property type="entry name" value="BTB"/>
    <property type="match status" value="1"/>
</dbReference>
<dbReference type="VEuPathDB" id="VectorBase:AFAF011966"/>
<dbReference type="Proteomes" id="UP000075886">
    <property type="component" value="Unassembled WGS sequence"/>
</dbReference>
<accession>A0A182QKA9</accession>
<evidence type="ECO:0000313" key="4">
    <source>
        <dbReference type="Proteomes" id="UP000075886"/>
    </source>
</evidence>
<sequence length="675" mass="75020">MAQLSSQPAKPMLMWLDYREHMKRMLGYIFNYQQFTDCRLVVPGGKVYANRAILSMASSFFENIFSSASPLSAGQAADVPTVLIPDLTFSTLRVVIQFIYTGSVTLHSTEMLPFMEACHMLQIRGVECYDNVVMGIFIEGSTGGGMETARASSVLSSESTSNNPNSMDDGEPEHDVQTMVWSEEPSETMPLDEVLIKIEPCDAHETEEQQDPFRKDDGKTQAETPMARGKVLKTYATCLTAAIVAVMNGGMTLRKAGVLYHVLCHKLGDWTQRVERAVRSQASDDTSTLQSPVAEATIETVLEQSKRDVNDILDGVDESVKAVILSKRRHTVTYDARLMAAQDQILQKCVTVSAASMRYNIPEKVITNRLHPVISGPSPNCSTKQTHVRWQPKQSPVSIRNKATLAMFRRIYTPERLASLKEAIRAIVVDGKSGKLMSRTHGFANQVLYRHARNVAVQTRSNRSGDPRSFAERVDAAIDEMLGTEKKDESQKSPLPNNPPIQLPPLVPIVPNASRLGKLYWGQNDRGSLTARVKQAASAVATGQMQYPEASRAFRLNKSSIFRYVQKLNHQSVRTPAPTASKTSERLSATVVPEVHQEDSTENDVPTASKSDVSLEIPELIPFSVDDRLTAAVKAITERGMSYREASLRYDISKVALWRKIGKQNRDDRVQVERE</sequence>